<evidence type="ECO:0000313" key="3">
    <source>
        <dbReference type="Proteomes" id="UP000197781"/>
    </source>
</evidence>
<keyword evidence="1" id="KW-0812">Transmembrane</keyword>
<dbReference type="EMBL" id="CP018145">
    <property type="protein sequence ID" value="ASJ56592.1"/>
    <property type="molecule type" value="Genomic_DNA"/>
</dbReference>
<keyword evidence="1" id="KW-1133">Transmembrane helix</keyword>
<evidence type="ECO:0000313" key="2">
    <source>
        <dbReference type="EMBL" id="ASJ56592.1"/>
    </source>
</evidence>
<organism evidence="2 3">
    <name type="scientific">Brevibacillus formosus</name>
    <dbReference type="NCBI Taxonomy" id="54913"/>
    <lineage>
        <taxon>Bacteria</taxon>
        <taxon>Bacillati</taxon>
        <taxon>Bacillota</taxon>
        <taxon>Bacilli</taxon>
        <taxon>Bacillales</taxon>
        <taxon>Paenibacillaceae</taxon>
        <taxon>Brevibacillus</taxon>
    </lineage>
</organism>
<sequence>MMPLWLLVVLIFGGLLLIGAIIDWIAKRRKQRVLIERNNRDSHSFDEGYDPRNKDEYLN</sequence>
<reference evidence="2 3" key="1">
    <citation type="submission" date="2016-11" db="EMBL/GenBank/DDBJ databases">
        <authorList>
            <person name="Jaros S."/>
            <person name="Januszkiewicz K."/>
            <person name="Wedrychowicz H."/>
        </authorList>
    </citation>
    <scope>NUCLEOTIDE SEQUENCE [LARGE SCALE GENOMIC DNA]</scope>
    <source>
        <strain evidence="2 3">NF2</strain>
    </source>
</reference>
<evidence type="ECO:0000256" key="1">
    <source>
        <dbReference type="SAM" id="Phobius"/>
    </source>
</evidence>
<dbReference type="AlphaFoldDB" id="A0A220MNQ0"/>
<proteinExistence type="predicted"/>
<dbReference type="KEGG" id="bfm:BP422_25470"/>
<dbReference type="RefSeq" id="WP_048035518.1">
    <property type="nucleotide sequence ID" value="NZ_CP018145.1"/>
</dbReference>
<accession>A0A220MNQ0</accession>
<name>A0A220MNQ0_9BACL</name>
<gene>
    <name evidence="2" type="ORF">BP422_25470</name>
</gene>
<dbReference type="Proteomes" id="UP000197781">
    <property type="component" value="Chromosome"/>
</dbReference>
<protein>
    <submittedName>
        <fullName evidence="2">Uncharacterized protein</fullName>
    </submittedName>
</protein>
<keyword evidence="1" id="KW-0472">Membrane</keyword>
<feature type="transmembrane region" description="Helical" evidence="1">
    <location>
        <begin position="6"/>
        <end position="26"/>
    </location>
</feature>